<dbReference type="Pfam" id="PF08281">
    <property type="entry name" value="Sigma70_r4_2"/>
    <property type="match status" value="1"/>
</dbReference>
<keyword evidence="10" id="KW-1185">Reference proteome</keyword>
<dbReference type="SUPFAM" id="SSF88946">
    <property type="entry name" value="Sigma2 domain of RNA polymerase sigma factors"/>
    <property type="match status" value="1"/>
</dbReference>
<name>A0A411YIV4_9ACTN</name>
<evidence type="ECO:0000256" key="2">
    <source>
        <dbReference type="ARBA" id="ARBA00023015"/>
    </source>
</evidence>
<evidence type="ECO:0000256" key="3">
    <source>
        <dbReference type="ARBA" id="ARBA00023082"/>
    </source>
</evidence>
<dbReference type="InterPro" id="IPR036388">
    <property type="entry name" value="WH-like_DNA-bd_sf"/>
</dbReference>
<dbReference type="GO" id="GO:0016987">
    <property type="term" value="F:sigma factor activity"/>
    <property type="evidence" value="ECO:0007669"/>
    <property type="project" value="UniProtKB-KW"/>
</dbReference>
<evidence type="ECO:0000256" key="6">
    <source>
        <dbReference type="SAM" id="MobiDB-lite"/>
    </source>
</evidence>
<accession>A0A411YIV4</accession>
<keyword evidence="4" id="KW-0238">DNA-binding</keyword>
<evidence type="ECO:0000259" key="7">
    <source>
        <dbReference type="Pfam" id="PF04542"/>
    </source>
</evidence>
<sequence>MEDFYRAHARAVHAFLHGLCRNRDTAEDLMQETFVRATRAMGGYRGGSPRAWLFAIARTTFLDATRRDTPEPVEEPPVTSSRDPDVAEAETVRRALARLPEAQRAALVLGDQLEVPYAEIGQVLGRSEGAVKVLIHRARASFRRAYEEEGGHA</sequence>
<dbReference type="InterPro" id="IPR013324">
    <property type="entry name" value="RNA_pol_sigma_r3/r4-like"/>
</dbReference>
<dbReference type="PANTHER" id="PTHR43133">
    <property type="entry name" value="RNA POLYMERASE ECF-TYPE SIGMA FACTO"/>
    <property type="match status" value="1"/>
</dbReference>
<keyword evidence="5" id="KW-0804">Transcription</keyword>
<dbReference type="NCBIfam" id="TIGR02937">
    <property type="entry name" value="sigma70-ECF"/>
    <property type="match status" value="1"/>
</dbReference>
<dbReference type="Gene3D" id="1.10.10.10">
    <property type="entry name" value="Winged helix-like DNA-binding domain superfamily/Winged helix DNA-binding domain"/>
    <property type="match status" value="1"/>
</dbReference>
<reference evidence="9 10" key="1">
    <citation type="submission" date="2019-01" db="EMBL/GenBank/DDBJ databases">
        <title>Egibacter rhizosphaerae EGI 80759T.</title>
        <authorList>
            <person name="Chen D.-D."/>
            <person name="Tian Y."/>
            <person name="Jiao J.-Y."/>
            <person name="Zhang X.-T."/>
            <person name="Zhang Y.-G."/>
            <person name="Zhang Y."/>
            <person name="Xiao M."/>
            <person name="Shu W.-S."/>
            <person name="Li W.-J."/>
        </authorList>
    </citation>
    <scope>NUCLEOTIDE SEQUENCE [LARGE SCALE GENOMIC DNA]</scope>
    <source>
        <strain evidence="9 10">EGI 80759</strain>
    </source>
</reference>
<dbReference type="KEGG" id="erz:ER308_16875"/>
<dbReference type="GO" id="GO:0003677">
    <property type="term" value="F:DNA binding"/>
    <property type="evidence" value="ECO:0007669"/>
    <property type="project" value="UniProtKB-KW"/>
</dbReference>
<organism evidence="9 10">
    <name type="scientific">Egibacter rhizosphaerae</name>
    <dbReference type="NCBI Taxonomy" id="1670831"/>
    <lineage>
        <taxon>Bacteria</taxon>
        <taxon>Bacillati</taxon>
        <taxon>Actinomycetota</taxon>
        <taxon>Nitriliruptoria</taxon>
        <taxon>Egibacterales</taxon>
        <taxon>Egibacteraceae</taxon>
        <taxon>Egibacter</taxon>
    </lineage>
</organism>
<dbReference type="InterPro" id="IPR014284">
    <property type="entry name" value="RNA_pol_sigma-70_dom"/>
</dbReference>
<dbReference type="InterPro" id="IPR007627">
    <property type="entry name" value="RNA_pol_sigma70_r2"/>
</dbReference>
<dbReference type="RefSeq" id="WP_131156074.1">
    <property type="nucleotide sequence ID" value="NZ_CP036402.1"/>
</dbReference>
<feature type="domain" description="RNA polymerase sigma-70 region 2" evidence="7">
    <location>
        <begin position="4"/>
        <end position="68"/>
    </location>
</feature>
<dbReference type="Pfam" id="PF04542">
    <property type="entry name" value="Sigma70_r2"/>
    <property type="match status" value="1"/>
</dbReference>
<feature type="region of interest" description="Disordered" evidence="6">
    <location>
        <begin position="65"/>
        <end position="89"/>
    </location>
</feature>
<protein>
    <submittedName>
        <fullName evidence="9">RNA polymerase sigma factor</fullName>
    </submittedName>
</protein>
<evidence type="ECO:0000313" key="9">
    <source>
        <dbReference type="EMBL" id="QBI21081.1"/>
    </source>
</evidence>
<dbReference type="PANTHER" id="PTHR43133:SF8">
    <property type="entry name" value="RNA POLYMERASE SIGMA FACTOR HI_1459-RELATED"/>
    <property type="match status" value="1"/>
</dbReference>
<keyword evidence="3" id="KW-0731">Sigma factor</keyword>
<dbReference type="GO" id="GO:0006352">
    <property type="term" value="P:DNA-templated transcription initiation"/>
    <property type="evidence" value="ECO:0007669"/>
    <property type="project" value="InterPro"/>
</dbReference>
<dbReference type="AlphaFoldDB" id="A0A411YIV4"/>
<dbReference type="OrthoDB" id="5244107at2"/>
<evidence type="ECO:0000256" key="5">
    <source>
        <dbReference type="ARBA" id="ARBA00023163"/>
    </source>
</evidence>
<feature type="domain" description="RNA polymerase sigma factor 70 region 4 type 2" evidence="8">
    <location>
        <begin position="91"/>
        <end position="140"/>
    </location>
</feature>
<dbReference type="InterPro" id="IPR013249">
    <property type="entry name" value="RNA_pol_sigma70_r4_t2"/>
</dbReference>
<evidence type="ECO:0000259" key="8">
    <source>
        <dbReference type="Pfam" id="PF08281"/>
    </source>
</evidence>
<evidence type="ECO:0000256" key="1">
    <source>
        <dbReference type="ARBA" id="ARBA00010641"/>
    </source>
</evidence>
<keyword evidence="2" id="KW-0805">Transcription regulation</keyword>
<gene>
    <name evidence="9" type="ORF">ER308_16875</name>
</gene>
<dbReference type="Proteomes" id="UP000291469">
    <property type="component" value="Chromosome"/>
</dbReference>
<dbReference type="EMBL" id="CP036402">
    <property type="protein sequence ID" value="QBI21081.1"/>
    <property type="molecule type" value="Genomic_DNA"/>
</dbReference>
<dbReference type="Gene3D" id="1.10.1740.10">
    <property type="match status" value="1"/>
</dbReference>
<dbReference type="CDD" id="cd06171">
    <property type="entry name" value="Sigma70_r4"/>
    <property type="match status" value="1"/>
</dbReference>
<proteinExistence type="inferred from homology"/>
<dbReference type="InterPro" id="IPR013325">
    <property type="entry name" value="RNA_pol_sigma_r2"/>
</dbReference>
<comment type="similarity">
    <text evidence="1">Belongs to the sigma-70 factor family. ECF subfamily.</text>
</comment>
<evidence type="ECO:0000313" key="10">
    <source>
        <dbReference type="Proteomes" id="UP000291469"/>
    </source>
</evidence>
<dbReference type="SUPFAM" id="SSF88659">
    <property type="entry name" value="Sigma3 and sigma4 domains of RNA polymerase sigma factors"/>
    <property type="match status" value="1"/>
</dbReference>
<dbReference type="InterPro" id="IPR039425">
    <property type="entry name" value="RNA_pol_sigma-70-like"/>
</dbReference>
<evidence type="ECO:0000256" key="4">
    <source>
        <dbReference type="ARBA" id="ARBA00023125"/>
    </source>
</evidence>